<dbReference type="Gene3D" id="1.10.1220.10">
    <property type="entry name" value="Met repressor-like"/>
    <property type="match status" value="1"/>
</dbReference>
<reference evidence="2 3" key="1">
    <citation type="submission" date="2017-10" db="EMBL/GenBank/DDBJ databases">
        <title>Sequencing the genomes of 1000 actinobacteria strains.</title>
        <authorList>
            <person name="Klenk H.-P."/>
        </authorList>
    </citation>
    <scope>NUCLEOTIDE SEQUENCE [LARGE SCALE GENOMIC DNA]</scope>
    <source>
        <strain evidence="2 3">DSM 21838</strain>
    </source>
</reference>
<protein>
    <recommendedName>
        <fullName evidence="4">HicB-like protein involved in pilus formation</fullName>
    </recommendedName>
</protein>
<dbReference type="Proteomes" id="UP000222106">
    <property type="component" value="Unassembled WGS sequence"/>
</dbReference>
<dbReference type="RefSeq" id="WP_098483921.1">
    <property type="nucleotide sequence ID" value="NZ_PDJI01000004.1"/>
</dbReference>
<accession>A0A2A9ENR8</accession>
<dbReference type="OrthoDB" id="5193907at2"/>
<feature type="region of interest" description="Disordered" evidence="1">
    <location>
        <begin position="74"/>
        <end position="104"/>
    </location>
</feature>
<proteinExistence type="predicted"/>
<dbReference type="EMBL" id="PDJI01000004">
    <property type="protein sequence ID" value="PFG39902.1"/>
    <property type="molecule type" value="Genomic_DNA"/>
</dbReference>
<gene>
    <name evidence="2" type="ORF">ATJ97_2422</name>
</gene>
<evidence type="ECO:0000313" key="3">
    <source>
        <dbReference type="Proteomes" id="UP000222106"/>
    </source>
</evidence>
<evidence type="ECO:0008006" key="4">
    <source>
        <dbReference type="Google" id="ProtNLM"/>
    </source>
</evidence>
<evidence type="ECO:0000256" key="1">
    <source>
        <dbReference type="SAM" id="MobiDB-lite"/>
    </source>
</evidence>
<dbReference type="InterPro" id="IPR010985">
    <property type="entry name" value="Ribbon_hlx_hlx"/>
</dbReference>
<comment type="caution">
    <text evidence="2">The sequence shown here is derived from an EMBL/GenBank/DDBJ whole genome shotgun (WGS) entry which is preliminary data.</text>
</comment>
<dbReference type="GO" id="GO:0006355">
    <property type="term" value="P:regulation of DNA-templated transcription"/>
    <property type="evidence" value="ECO:0007669"/>
    <property type="project" value="InterPro"/>
</dbReference>
<dbReference type="SUPFAM" id="SSF47598">
    <property type="entry name" value="Ribbon-helix-helix"/>
    <property type="match status" value="1"/>
</dbReference>
<keyword evidence="3" id="KW-1185">Reference proteome</keyword>
<evidence type="ECO:0000313" key="2">
    <source>
        <dbReference type="EMBL" id="PFG39902.1"/>
    </source>
</evidence>
<sequence length="164" mass="17361">MDLSPYLASLRQALATTARGSGDQVQEAAERLAQSLEPALRLSLMELASDVAAEVTVQLDGDVVEVRLRGGNPEVVVQQRPRPAEVPAPPAPPAPPVPEDDGGTARISLRLPETLKAQVDQAAGREGVSVNTWLVRAAQQALAGPATTTENVTRTGRRMSGWVR</sequence>
<name>A0A2A9ENR8_9MICO</name>
<dbReference type="AlphaFoldDB" id="A0A2A9ENR8"/>
<dbReference type="InterPro" id="IPR013321">
    <property type="entry name" value="Arc_rbn_hlx_hlx"/>
</dbReference>
<organism evidence="2 3">
    <name type="scientific">Georgenia soli</name>
    <dbReference type="NCBI Taxonomy" id="638953"/>
    <lineage>
        <taxon>Bacteria</taxon>
        <taxon>Bacillati</taxon>
        <taxon>Actinomycetota</taxon>
        <taxon>Actinomycetes</taxon>
        <taxon>Micrococcales</taxon>
        <taxon>Bogoriellaceae</taxon>
        <taxon>Georgenia</taxon>
    </lineage>
</organism>
<feature type="compositionally biased region" description="Pro residues" evidence="1">
    <location>
        <begin position="84"/>
        <end position="97"/>
    </location>
</feature>